<evidence type="ECO:0000256" key="12">
    <source>
        <dbReference type="ARBA" id="ARBA00023012"/>
    </source>
</evidence>
<dbReference type="EMBL" id="FNJU01000005">
    <property type="protein sequence ID" value="SDP69907.1"/>
    <property type="molecule type" value="Genomic_DNA"/>
</dbReference>
<dbReference type="SUPFAM" id="SSF47384">
    <property type="entry name" value="Homodimeric domain of signal transducing histidine kinase"/>
    <property type="match status" value="1"/>
</dbReference>
<evidence type="ECO:0000256" key="14">
    <source>
        <dbReference type="SAM" id="Coils"/>
    </source>
</evidence>
<dbReference type="SUPFAM" id="SSF158472">
    <property type="entry name" value="HAMP domain-like"/>
    <property type="match status" value="1"/>
</dbReference>
<keyword evidence="10" id="KW-0067">ATP-binding</keyword>
<keyword evidence="6" id="KW-0808">Transferase</keyword>
<dbReference type="SUPFAM" id="SSF55874">
    <property type="entry name" value="ATPase domain of HSP90 chaperone/DNA topoisomerase II/histidine kinase"/>
    <property type="match status" value="1"/>
</dbReference>
<dbReference type="InterPro" id="IPR036890">
    <property type="entry name" value="HATPase_C_sf"/>
</dbReference>
<keyword evidence="11 15" id="KW-1133">Transmembrane helix</keyword>
<dbReference type="InterPro" id="IPR050398">
    <property type="entry name" value="HssS/ArlS-like"/>
</dbReference>
<dbReference type="PANTHER" id="PTHR45528">
    <property type="entry name" value="SENSOR HISTIDINE KINASE CPXA"/>
    <property type="match status" value="1"/>
</dbReference>
<name>A0A1H0UUJ6_9BACI</name>
<protein>
    <recommendedName>
        <fullName evidence="3">histidine kinase</fullName>
        <ecNumber evidence="3">2.7.13.3</ecNumber>
    </recommendedName>
</protein>
<sequence length="469" mass="54069">MRIRYLYQLLASHISILIVAFSILSILFAHYVETLVYENKAEELNAYGKSILEDLQLMPNRQSRTADQYSQVLRARNIQYLVFDEKLIVNYPNKAKIPMIRWTSKELTKLSKGETIVVKSDIERFDQAVSFVAVPYINNGQFLGGVLLTSPISGSREMISQINRYLFITVIIALTIALLLSWILSRIHVKRIQKIRDATSLISLGDYNVNVPSSSFDEIGELANDFNDMVEKLNKSQNEIESLENRRRQFFADVSHELRTPLTTISGMIEGLRDNMIAENEKQRAIHLVNRETKRLIRLVNENLDYEKIRSNQVLLTKEMIELGEVLEIIQEQLMFQAEEKNNEIIVEVPKCLQIYADYDRLIQILINITKNSIQFTSQGKIWLRGKVGYKETIIEIEDTGIGIEAHEIESIWHRFFKADISRTNNPYGESGLGLSIVKKLVELHNGEIQVKSEKDEGTKFEIRFPAKN</sequence>
<keyword evidence="9 18" id="KW-0418">Kinase</keyword>
<keyword evidence="14" id="KW-0175">Coiled coil</keyword>
<comment type="catalytic activity">
    <reaction evidence="1">
        <text>ATP + protein L-histidine = ADP + protein N-phospho-L-histidine.</text>
        <dbReference type="EC" id="2.7.13.3"/>
    </reaction>
</comment>
<keyword evidence="8" id="KW-0547">Nucleotide-binding</keyword>
<evidence type="ECO:0000256" key="5">
    <source>
        <dbReference type="ARBA" id="ARBA00022553"/>
    </source>
</evidence>
<dbReference type="Pfam" id="PF02518">
    <property type="entry name" value="HATPase_c"/>
    <property type="match status" value="1"/>
</dbReference>
<evidence type="ECO:0000259" key="17">
    <source>
        <dbReference type="PROSITE" id="PS50885"/>
    </source>
</evidence>
<dbReference type="CDD" id="cd06225">
    <property type="entry name" value="HAMP"/>
    <property type="match status" value="1"/>
</dbReference>
<feature type="transmembrane region" description="Helical" evidence="15">
    <location>
        <begin position="165"/>
        <end position="184"/>
    </location>
</feature>
<evidence type="ECO:0000259" key="16">
    <source>
        <dbReference type="PROSITE" id="PS50109"/>
    </source>
</evidence>
<dbReference type="Pfam" id="PF00672">
    <property type="entry name" value="HAMP"/>
    <property type="match status" value="1"/>
</dbReference>
<evidence type="ECO:0000256" key="11">
    <source>
        <dbReference type="ARBA" id="ARBA00022989"/>
    </source>
</evidence>
<keyword evidence="5" id="KW-0597">Phosphoprotein</keyword>
<dbReference type="InterPro" id="IPR003594">
    <property type="entry name" value="HATPase_dom"/>
</dbReference>
<dbReference type="Gene3D" id="1.10.287.130">
    <property type="match status" value="1"/>
</dbReference>
<dbReference type="PROSITE" id="PS50109">
    <property type="entry name" value="HIS_KIN"/>
    <property type="match status" value="1"/>
</dbReference>
<dbReference type="InterPro" id="IPR003661">
    <property type="entry name" value="HisK_dim/P_dom"/>
</dbReference>
<dbReference type="AlphaFoldDB" id="A0A1H0UUJ6"/>
<proteinExistence type="predicted"/>
<evidence type="ECO:0000256" key="4">
    <source>
        <dbReference type="ARBA" id="ARBA00022475"/>
    </source>
</evidence>
<feature type="coiled-coil region" evidence="14">
    <location>
        <begin position="219"/>
        <end position="253"/>
    </location>
</feature>
<keyword evidence="19" id="KW-1185">Reference proteome</keyword>
<evidence type="ECO:0000313" key="19">
    <source>
        <dbReference type="Proteomes" id="UP000199159"/>
    </source>
</evidence>
<comment type="subcellular location">
    <subcellularLocation>
        <location evidence="2">Cell membrane</location>
        <topology evidence="2">Multi-pass membrane protein</topology>
    </subcellularLocation>
</comment>
<organism evidence="18 19">
    <name type="scientific">Litchfieldia salsa</name>
    <dbReference type="NCBI Taxonomy" id="930152"/>
    <lineage>
        <taxon>Bacteria</taxon>
        <taxon>Bacillati</taxon>
        <taxon>Bacillota</taxon>
        <taxon>Bacilli</taxon>
        <taxon>Bacillales</taxon>
        <taxon>Bacillaceae</taxon>
        <taxon>Litchfieldia</taxon>
    </lineage>
</organism>
<dbReference type="PANTHER" id="PTHR45528:SF1">
    <property type="entry name" value="SENSOR HISTIDINE KINASE CPXA"/>
    <property type="match status" value="1"/>
</dbReference>
<feature type="domain" description="HAMP" evidence="17">
    <location>
        <begin position="186"/>
        <end position="238"/>
    </location>
</feature>
<dbReference type="EC" id="2.7.13.3" evidence="3"/>
<reference evidence="19" key="1">
    <citation type="submission" date="2016-10" db="EMBL/GenBank/DDBJ databases">
        <authorList>
            <person name="Varghese N."/>
            <person name="Submissions S."/>
        </authorList>
    </citation>
    <scope>NUCLEOTIDE SEQUENCE [LARGE SCALE GENOMIC DNA]</scope>
    <source>
        <strain evidence="19">IBRC-M10078</strain>
    </source>
</reference>
<dbReference type="SMART" id="SM00388">
    <property type="entry name" value="HisKA"/>
    <property type="match status" value="1"/>
</dbReference>
<dbReference type="Gene3D" id="6.10.340.10">
    <property type="match status" value="1"/>
</dbReference>
<dbReference type="Pfam" id="PF00512">
    <property type="entry name" value="HisKA"/>
    <property type="match status" value="1"/>
</dbReference>
<dbReference type="SMART" id="SM00304">
    <property type="entry name" value="HAMP"/>
    <property type="match status" value="1"/>
</dbReference>
<evidence type="ECO:0000256" key="2">
    <source>
        <dbReference type="ARBA" id="ARBA00004651"/>
    </source>
</evidence>
<feature type="transmembrane region" description="Helical" evidence="15">
    <location>
        <begin position="6"/>
        <end position="32"/>
    </location>
</feature>
<dbReference type="FunFam" id="1.10.287.130:FF:000001">
    <property type="entry name" value="Two-component sensor histidine kinase"/>
    <property type="match status" value="1"/>
</dbReference>
<dbReference type="InterPro" id="IPR005467">
    <property type="entry name" value="His_kinase_dom"/>
</dbReference>
<evidence type="ECO:0000256" key="13">
    <source>
        <dbReference type="ARBA" id="ARBA00023136"/>
    </source>
</evidence>
<evidence type="ECO:0000256" key="8">
    <source>
        <dbReference type="ARBA" id="ARBA00022741"/>
    </source>
</evidence>
<dbReference type="FunFam" id="3.30.565.10:FF:000006">
    <property type="entry name" value="Sensor histidine kinase WalK"/>
    <property type="match status" value="1"/>
</dbReference>
<evidence type="ECO:0000256" key="1">
    <source>
        <dbReference type="ARBA" id="ARBA00000085"/>
    </source>
</evidence>
<dbReference type="InterPro" id="IPR036097">
    <property type="entry name" value="HisK_dim/P_sf"/>
</dbReference>
<evidence type="ECO:0000256" key="9">
    <source>
        <dbReference type="ARBA" id="ARBA00022777"/>
    </source>
</evidence>
<keyword evidence="13 15" id="KW-0472">Membrane</keyword>
<dbReference type="GO" id="GO:0005886">
    <property type="term" value="C:plasma membrane"/>
    <property type="evidence" value="ECO:0007669"/>
    <property type="project" value="UniProtKB-SubCell"/>
</dbReference>
<dbReference type="RefSeq" id="WP_090854519.1">
    <property type="nucleotide sequence ID" value="NZ_FNJU01000005.1"/>
</dbReference>
<dbReference type="GO" id="GO:0000155">
    <property type="term" value="F:phosphorelay sensor kinase activity"/>
    <property type="evidence" value="ECO:0007669"/>
    <property type="project" value="InterPro"/>
</dbReference>
<dbReference type="STRING" id="930152.SAMN05216565_105183"/>
<evidence type="ECO:0000256" key="7">
    <source>
        <dbReference type="ARBA" id="ARBA00022692"/>
    </source>
</evidence>
<dbReference type="OrthoDB" id="3436at2"/>
<evidence type="ECO:0000313" key="18">
    <source>
        <dbReference type="EMBL" id="SDP69907.1"/>
    </source>
</evidence>
<keyword evidence="7 15" id="KW-0812">Transmembrane</keyword>
<evidence type="ECO:0000256" key="10">
    <source>
        <dbReference type="ARBA" id="ARBA00022840"/>
    </source>
</evidence>
<gene>
    <name evidence="18" type="ORF">SAMN05216565_105183</name>
</gene>
<dbReference type="GO" id="GO:0005524">
    <property type="term" value="F:ATP binding"/>
    <property type="evidence" value="ECO:0007669"/>
    <property type="project" value="UniProtKB-KW"/>
</dbReference>
<dbReference type="Proteomes" id="UP000199159">
    <property type="component" value="Unassembled WGS sequence"/>
</dbReference>
<dbReference type="InterPro" id="IPR004358">
    <property type="entry name" value="Sig_transdc_His_kin-like_C"/>
</dbReference>
<evidence type="ECO:0000256" key="6">
    <source>
        <dbReference type="ARBA" id="ARBA00022679"/>
    </source>
</evidence>
<evidence type="ECO:0000256" key="3">
    <source>
        <dbReference type="ARBA" id="ARBA00012438"/>
    </source>
</evidence>
<dbReference type="SMART" id="SM00387">
    <property type="entry name" value="HATPase_c"/>
    <property type="match status" value="1"/>
</dbReference>
<dbReference type="Gene3D" id="3.30.565.10">
    <property type="entry name" value="Histidine kinase-like ATPase, C-terminal domain"/>
    <property type="match status" value="1"/>
</dbReference>
<dbReference type="PROSITE" id="PS50885">
    <property type="entry name" value="HAMP"/>
    <property type="match status" value="1"/>
</dbReference>
<dbReference type="InterPro" id="IPR003660">
    <property type="entry name" value="HAMP_dom"/>
</dbReference>
<keyword evidence="4" id="KW-1003">Cell membrane</keyword>
<feature type="domain" description="Histidine kinase" evidence="16">
    <location>
        <begin position="253"/>
        <end position="469"/>
    </location>
</feature>
<dbReference type="CDD" id="cd00082">
    <property type="entry name" value="HisKA"/>
    <property type="match status" value="1"/>
</dbReference>
<accession>A0A1H0UUJ6</accession>
<evidence type="ECO:0000256" key="15">
    <source>
        <dbReference type="SAM" id="Phobius"/>
    </source>
</evidence>
<dbReference type="PRINTS" id="PR00344">
    <property type="entry name" value="BCTRLSENSOR"/>
</dbReference>
<keyword evidence="12" id="KW-0902">Two-component regulatory system</keyword>